<evidence type="ECO:0000313" key="6">
    <source>
        <dbReference type="Proteomes" id="UP000642993"/>
    </source>
</evidence>
<comment type="caution">
    <text evidence="5">The sequence shown here is derived from an EMBL/GenBank/DDBJ whole genome shotgun (WGS) entry which is preliminary data.</text>
</comment>
<feature type="domain" description="Phospholipid/glycerol acyltransferase" evidence="4">
    <location>
        <begin position="41"/>
        <end position="155"/>
    </location>
</feature>
<sequence>MNNSDVSPVYRAVMRVSSPVVKHWGRLEVIGEEHLPAEGPVLLVGNHDSYWDPVAFGTGLIGRRQVRALAKSTLWKYRPVAWVVDRMGQIPIERGKGDATALSSAIAELKGGACIGIFPEGTISRGAPMRARSGVGRLAQAVPEAKVVLGTITGSVDIVRFPKRPAIRIELFEPEQGQMRPDESPSEFSDRVMADIRRRAPYALPGRKRTSSRYRTRIEAGLPPKEGRG</sequence>
<dbReference type="PANTHER" id="PTHR10434">
    <property type="entry name" value="1-ACYL-SN-GLYCEROL-3-PHOSPHATE ACYLTRANSFERASE"/>
    <property type="match status" value="1"/>
</dbReference>
<evidence type="ECO:0000256" key="3">
    <source>
        <dbReference type="SAM" id="MobiDB-lite"/>
    </source>
</evidence>
<evidence type="ECO:0000259" key="4">
    <source>
        <dbReference type="SMART" id="SM00563"/>
    </source>
</evidence>
<dbReference type="PANTHER" id="PTHR10434:SF11">
    <property type="entry name" value="1-ACYL-SN-GLYCEROL-3-PHOSPHATE ACYLTRANSFERASE"/>
    <property type="match status" value="1"/>
</dbReference>
<evidence type="ECO:0000256" key="2">
    <source>
        <dbReference type="ARBA" id="ARBA00023315"/>
    </source>
</evidence>
<dbReference type="SMART" id="SM00563">
    <property type="entry name" value="PlsC"/>
    <property type="match status" value="1"/>
</dbReference>
<dbReference type="SUPFAM" id="SSF69593">
    <property type="entry name" value="Glycerol-3-phosphate (1)-acyltransferase"/>
    <property type="match status" value="1"/>
</dbReference>
<gene>
    <name evidence="5" type="ORF">HT102_04900</name>
</gene>
<keyword evidence="1" id="KW-0808">Transferase</keyword>
<dbReference type="Pfam" id="PF01553">
    <property type="entry name" value="Acyltransferase"/>
    <property type="match status" value="1"/>
</dbReference>
<feature type="compositionally biased region" description="Basic residues" evidence="3">
    <location>
        <begin position="206"/>
        <end position="215"/>
    </location>
</feature>
<dbReference type="GO" id="GO:0005886">
    <property type="term" value="C:plasma membrane"/>
    <property type="evidence" value="ECO:0007669"/>
    <property type="project" value="TreeGrafter"/>
</dbReference>
<reference evidence="5" key="1">
    <citation type="submission" date="2020-09" db="EMBL/GenBank/DDBJ databases">
        <title>Hoyosella lacisalsi sp. nov., a halotolerant actinobacterium isolated from soil of Lake Gudzhirganskoe.</title>
        <authorList>
            <person name="Yang Q."/>
            <person name="Guo P.Y."/>
            <person name="Liu S.W."/>
            <person name="Li F.N."/>
            <person name="Sun C.H."/>
        </authorList>
    </citation>
    <scope>NUCLEOTIDE SEQUENCE</scope>
    <source>
        <strain evidence="5">G463</strain>
    </source>
</reference>
<dbReference type="InterPro" id="IPR002123">
    <property type="entry name" value="Plipid/glycerol_acylTrfase"/>
</dbReference>
<dbReference type="GO" id="GO:0003841">
    <property type="term" value="F:1-acylglycerol-3-phosphate O-acyltransferase activity"/>
    <property type="evidence" value="ECO:0007669"/>
    <property type="project" value="TreeGrafter"/>
</dbReference>
<evidence type="ECO:0000313" key="5">
    <source>
        <dbReference type="EMBL" id="MBD8505823.1"/>
    </source>
</evidence>
<organism evidence="5 6">
    <name type="scientific">Lolliginicoccus lacisalsi</name>
    <dbReference type="NCBI Taxonomy" id="2742202"/>
    <lineage>
        <taxon>Bacteria</taxon>
        <taxon>Bacillati</taxon>
        <taxon>Actinomycetota</taxon>
        <taxon>Actinomycetes</taxon>
        <taxon>Mycobacteriales</taxon>
        <taxon>Hoyosellaceae</taxon>
        <taxon>Lolliginicoccus</taxon>
    </lineage>
</organism>
<dbReference type="EMBL" id="JACYWE010000002">
    <property type="protein sequence ID" value="MBD8505823.1"/>
    <property type="molecule type" value="Genomic_DNA"/>
</dbReference>
<dbReference type="CDD" id="cd07989">
    <property type="entry name" value="LPLAT_AGPAT-like"/>
    <property type="match status" value="1"/>
</dbReference>
<feature type="region of interest" description="Disordered" evidence="3">
    <location>
        <begin position="199"/>
        <end position="229"/>
    </location>
</feature>
<keyword evidence="6" id="KW-1185">Reference proteome</keyword>
<name>A0A927JAQ3_9ACTN</name>
<protein>
    <submittedName>
        <fullName evidence="5">1-acyl-sn-glycerol-3-phosphate acyltransferase</fullName>
    </submittedName>
</protein>
<proteinExistence type="predicted"/>
<keyword evidence="2 5" id="KW-0012">Acyltransferase</keyword>
<dbReference type="GO" id="GO:0006654">
    <property type="term" value="P:phosphatidic acid biosynthetic process"/>
    <property type="evidence" value="ECO:0007669"/>
    <property type="project" value="TreeGrafter"/>
</dbReference>
<dbReference type="Proteomes" id="UP000642993">
    <property type="component" value="Unassembled WGS sequence"/>
</dbReference>
<evidence type="ECO:0000256" key="1">
    <source>
        <dbReference type="ARBA" id="ARBA00022679"/>
    </source>
</evidence>
<accession>A0A927JAQ3</accession>
<dbReference type="AlphaFoldDB" id="A0A927JAQ3"/>